<dbReference type="Gene3D" id="3.40.50.1010">
    <property type="entry name" value="5'-nuclease"/>
    <property type="match status" value="1"/>
</dbReference>
<dbReference type="Proteomes" id="UP000321201">
    <property type="component" value="Unassembled WGS sequence"/>
</dbReference>
<dbReference type="EC" id="3.1.-.-" evidence="5"/>
<dbReference type="Pfam" id="PF01850">
    <property type="entry name" value="PIN"/>
    <property type="match status" value="1"/>
</dbReference>
<dbReference type="GO" id="GO:0045926">
    <property type="term" value="P:negative regulation of growth"/>
    <property type="evidence" value="ECO:0007669"/>
    <property type="project" value="UniProtKB-ARBA"/>
</dbReference>
<keyword evidence="8" id="KW-1185">Reference proteome</keyword>
<dbReference type="GO" id="GO:0004540">
    <property type="term" value="F:RNA nuclease activity"/>
    <property type="evidence" value="ECO:0007669"/>
    <property type="project" value="InterPro"/>
</dbReference>
<dbReference type="InParanoid" id="A0A5C7F0V8"/>
<comment type="function">
    <text evidence="5">Toxic component of a toxin-antitoxin (TA) system. An RNase.</text>
</comment>
<protein>
    <recommendedName>
        <fullName evidence="5">Ribonuclease VapC</fullName>
        <shortName evidence="5">RNase VapC</shortName>
        <ecNumber evidence="5">3.1.-.-</ecNumber>
    </recommendedName>
    <alternativeName>
        <fullName evidence="5">Toxin VapC</fullName>
    </alternativeName>
</protein>
<organism evidence="7 8">
    <name type="scientific">Pelomicrobium methylotrophicum</name>
    <dbReference type="NCBI Taxonomy" id="2602750"/>
    <lineage>
        <taxon>Bacteria</taxon>
        <taxon>Pseudomonadati</taxon>
        <taxon>Pseudomonadota</taxon>
        <taxon>Hydrogenophilia</taxon>
        <taxon>Hydrogenophilia incertae sedis</taxon>
        <taxon>Pelomicrobium</taxon>
    </lineage>
</organism>
<reference evidence="7 8" key="1">
    <citation type="submission" date="2019-08" db="EMBL/GenBank/DDBJ databases">
        <title>Pelomicrobium methylotrophicum gen. nov., sp. nov. a moderately thermophilic, facultatively anaerobic, lithoautotrophic and methylotrophic bacterium isolated from a terrestrial mud volcano.</title>
        <authorList>
            <person name="Slobodkina G.B."/>
            <person name="Merkel A.Y."/>
            <person name="Slobodkin A.I."/>
        </authorList>
    </citation>
    <scope>NUCLEOTIDE SEQUENCE [LARGE SCALE GENOMIC DNA]</scope>
    <source>
        <strain evidence="7 8">SM250</strain>
    </source>
</reference>
<evidence type="ECO:0000256" key="3">
    <source>
        <dbReference type="ARBA" id="ARBA00022723"/>
    </source>
</evidence>
<evidence type="ECO:0000256" key="4">
    <source>
        <dbReference type="ARBA" id="ARBA00022801"/>
    </source>
</evidence>
<feature type="binding site" evidence="5">
    <location>
        <position position="6"/>
    </location>
    <ligand>
        <name>Mg(2+)</name>
        <dbReference type="ChEBI" id="CHEBI:18420"/>
    </ligand>
</feature>
<comment type="caution">
    <text evidence="7">The sequence shown here is derived from an EMBL/GenBank/DDBJ whole genome shotgun (WGS) entry which is preliminary data.</text>
</comment>
<comment type="cofactor">
    <cofactor evidence="5">
        <name>Mg(2+)</name>
        <dbReference type="ChEBI" id="CHEBI:18420"/>
    </cofactor>
</comment>
<dbReference type="GO" id="GO:0090729">
    <property type="term" value="F:toxin activity"/>
    <property type="evidence" value="ECO:0007669"/>
    <property type="project" value="UniProtKB-KW"/>
</dbReference>
<accession>A0A5C7F0V8</accession>
<evidence type="ECO:0000256" key="5">
    <source>
        <dbReference type="HAMAP-Rule" id="MF_00265"/>
    </source>
</evidence>
<keyword evidence="4 5" id="KW-0378">Hydrolase</keyword>
<comment type="similarity">
    <text evidence="5">Belongs to the PINc/VapC protein family.</text>
</comment>
<proteinExistence type="inferred from homology"/>
<sequence length="143" mass="15721">MRALLDVNVLIALLDAAHVHHRAASAWLERNIHHGWASCPLTLNGCIRIMVQPAYPGRFTAAEVAARLAEAMAGPHHAFWPADVNPMNEVSIDWRRVLGHRQVTDAYLLALAVRHGGRLVTLDARISPNAVIGATDRHLVVVR</sequence>
<keyword evidence="1 5" id="KW-1277">Toxin-antitoxin system</keyword>
<feature type="domain" description="PIN" evidence="6">
    <location>
        <begin position="4"/>
        <end position="127"/>
    </location>
</feature>
<dbReference type="AlphaFoldDB" id="A0A5C7F0V8"/>
<dbReference type="HAMAP" id="MF_00265">
    <property type="entry name" value="VapC_Nob1"/>
    <property type="match status" value="1"/>
</dbReference>
<feature type="binding site" evidence="5">
    <location>
        <position position="105"/>
    </location>
    <ligand>
        <name>Mg(2+)</name>
        <dbReference type="ChEBI" id="CHEBI:18420"/>
    </ligand>
</feature>
<dbReference type="InterPro" id="IPR002716">
    <property type="entry name" value="PIN_dom"/>
</dbReference>
<dbReference type="InterPro" id="IPR029060">
    <property type="entry name" value="PIN-like_dom_sf"/>
</dbReference>
<dbReference type="NCBIfam" id="TIGR00028">
    <property type="entry name" value="Mtu_PIN_fam"/>
    <property type="match status" value="1"/>
</dbReference>
<evidence type="ECO:0000313" key="7">
    <source>
        <dbReference type="EMBL" id="TXF13334.1"/>
    </source>
</evidence>
<dbReference type="EMBL" id="VPFL01000002">
    <property type="protein sequence ID" value="TXF13334.1"/>
    <property type="molecule type" value="Genomic_DNA"/>
</dbReference>
<evidence type="ECO:0000259" key="6">
    <source>
        <dbReference type="Pfam" id="PF01850"/>
    </source>
</evidence>
<dbReference type="RefSeq" id="WP_147798508.1">
    <property type="nucleotide sequence ID" value="NZ_VPFL01000002.1"/>
</dbReference>
<keyword evidence="5" id="KW-0460">Magnesium</keyword>
<evidence type="ECO:0000256" key="2">
    <source>
        <dbReference type="ARBA" id="ARBA00022722"/>
    </source>
</evidence>
<name>A0A5C7F0V8_9PROT</name>
<evidence type="ECO:0000313" key="8">
    <source>
        <dbReference type="Proteomes" id="UP000321201"/>
    </source>
</evidence>
<dbReference type="SUPFAM" id="SSF88723">
    <property type="entry name" value="PIN domain-like"/>
    <property type="match status" value="1"/>
</dbReference>
<keyword evidence="2 5" id="KW-0540">Nuclease</keyword>
<keyword evidence="5" id="KW-0800">Toxin</keyword>
<keyword evidence="3 5" id="KW-0479">Metal-binding</keyword>
<evidence type="ECO:0000256" key="1">
    <source>
        <dbReference type="ARBA" id="ARBA00022649"/>
    </source>
</evidence>
<gene>
    <name evidence="5" type="primary">vapC</name>
    <name evidence="7" type="ORF">FR698_02015</name>
</gene>
<dbReference type="InterPro" id="IPR022907">
    <property type="entry name" value="VapC_family"/>
</dbReference>
<dbReference type="GO" id="GO:0000287">
    <property type="term" value="F:magnesium ion binding"/>
    <property type="evidence" value="ECO:0007669"/>
    <property type="project" value="UniProtKB-UniRule"/>
</dbReference>
<dbReference type="OrthoDB" id="196567at2"/>
<dbReference type="InterPro" id="IPR006226">
    <property type="entry name" value="Mtu_PIN"/>
</dbReference>
<dbReference type="GO" id="GO:0016788">
    <property type="term" value="F:hydrolase activity, acting on ester bonds"/>
    <property type="evidence" value="ECO:0007669"/>
    <property type="project" value="InterPro"/>
</dbReference>